<evidence type="ECO:0000256" key="6">
    <source>
        <dbReference type="ARBA" id="ARBA00022448"/>
    </source>
</evidence>
<comment type="subunit">
    <text evidence="4">Complex I is composed of 45 different subunits.</text>
</comment>
<evidence type="ECO:0000256" key="4">
    <source>
        <dbReference type="ARBA" id="ARBA00011533"/>
    </source>
</evidence>
<keyword evidence="8" id="KW-0999">Mitochondrion inner membrane</keyword>
<dbReference type="GO" id="GO:0022904">
    <property type="term" value="P:respiratory electron transport chain"/>
    <property type="evidence" value="ECO:0007669"/>
    <property type="project" value="InterPro"/>
</dbReference>
<evidence type="ECO:0000256" key="12">
    <source>
        <dbReference type="ARBA" id="ARBA00030376"/>
    </source>
</evidence>
<comment type="function">
    <text evidence="1">Accessory subunit of the mitochondrial membrane respiratory chain NADH dehydrogenase (Complex I), that is believed not to be involved in catalysis. Complex I functions in the transfer of electrons from NADH to the respiratory chain. The immediate electron acceptor for the enzyme is believed to be ubiquinone.</text>
</comment>
<evidence type="ECO:0000256" key="3">
    <source>
        <dbReference type="ARBA" id="ARBA00010261"/>
    </source>
</evidence>
<reference evidence="16" key="1">
    <citation type="submission" date="2025-08" db="UniProtKB">
        <authorList>
            <consortium name="RefSeq"/>
        </authorList>
    </citation>
    <scope>IDENTIFICATION</scope>
    <source>
        <tissue evidence="16">Muscle</tissue>
    </source>
</reference>
<keyword evidence="15" id="KW-1185">Reference proteome</keyword>
<evidence type="ECO:0000256" key="5">
    <source>
        <dbReference type="ARBA" id="ARBA00016385"/>
    </source>
</evidence>
<comment type="subcellular location">
    <subcellularLocation>
        <location evidence="2">Mitochondrion inner membrane</location>
        <topology evidence="2">Peripheral membrane protein</topology>
        <orientation evidence="2">Matrix side</orientation>
    </subcellularLocation>
</comment>
<proteinExistence type="inferred from homology"/>
<dbReference type="InterPro" id="IPR006806">
    <property type="entry name" value="NDUFA5"/>
</dbReference>
<evidence type="ECO:0000256" key="8">
    <source>
        <dbReference type="ARBA" id="ARBA00022792"/>
    </source>
</evidence>
<evidence type="ECO:0000313" key="16">
    <source>
        <dbReference type="RefSeq" id="XP_019481647.1"/>
    </source>
</evidence>
<keyword evidence="6" id="KW-0813">Transport</keyword>
<sequence>MVGVLKKTTGFVVLDVCERPHERPDVKKKIRRPLQGGQIEEVILQAEDELSLARKMIQWKPWERLVEEPPANL</sequence>
<dbReference type="KEGG" id="hai:109372696"/>
<keyword evidence="11" id="KW-0472">Membrane</keyword>
<keyword evidence="10" id="KW-0496">Mitochondrion</keyword>
<keyword evidence="7" id="KW-0679">Respiratory chain</keyword>
<dbReference type="AlphaFoldDB" id="A0A8B7Q199"/>
<protein>
    <recommendedName>
        <fullName evidence="5">NADH dehydrogenase [ubiquinone] 1 alpha subcomplex subunit 5</fullName>
    </recommendedName>
    <alternativeName>
        <fullName evidence="12">Complex I subunit B13</fullName>
    </alternativeName>
    <alternativeName>
        <fullName evidence="14">Complex I-13kD-B</fullName>
    </alternativeName>
    <alternativeName>
        <fullName evidence="13">NADH-ubiquinone oxidoreductase 13 kDa-B subunit</fullName>
    </alternativeName>
</protein>
<evidence type="ECO:0000256" key="14">
    <source>
        <dbReference type="ARBA" id="ARBA00032775"/>
    </source>
</evidence>
<evidence type="ECO:0000256" key="1">
    <source>
        <dbReference type="ARBA" id="ARBA00003195"/>
    </source>
</evidence>
<evidence type="ECO:0000313" key="15">
    <source>
        <dbReference type="Proteomes" id="UP000694851"/>
    </source>
</evidence>
<dbReference type="PANTHER" id="PTHR12653:SF0">
    <property type="entry name" value="NADH DEHYDROGENASE [UBIQUINONE] 1 ALPHA SUBCOMPLEX SUBUNIT 5"/>
    <property type="match status" value="1"/>
</dbReference>
<dbReference type="OrthoDB" id="286811at2759"/>
<keyword evidence="9" id="KW-0249">Electron transport</keyword>
<gene>
    <name evidence="16" type="primary">LOC109372696</name>
</gene>
<dbReference type="RefSeq" id="XP_019481647.1">
    <property type="nucleotide sequence ID" value="XM_019626102.1"/>
</dbReference>
<comment type="similarity">
    <text evidence="3">Belongs to the complex I NDUFA5 subunit family.</text>
</comment>
<dbReference type="Proteomes" id="UP000694851">
    <property type="component" value="Unplaced"/>
</dbReference>
<dbReference type="GeneID" id="109372696"/>
<evidence type="ECO:0000256" key="11">
    <source>
        <dbReference type="ARBA" id="ARBA00023136"/>
    </source>
</evidence>
<evidence type="ECO:0000256" key="13">
    <source>
        <dbReference type="ARBA" id="ARBA00032483"/>
    </source>
</evidence>
<dbReference type="GO" id="GO:0005743">
    <property type="term" value="C:mitochondrial inner membrane"/>
    <property type="evidence" value="ECO:0007669"/>
    <property type="project" value="UniProtKB-SubCell"/>
</dbReference>
<evidence type="ECO:0000256" key="2">
    <source>
        <dbReference type="ARBA" id="ARBA00004443"/>
    </source>
</evidence>
<organism evidence="15 16">
    <name type="scientific">Hipposideros armiger</name>
    <name type="common">Great Himalayan leaf-nosed bat</name>
    <dbReference type="NCBI Taxonomy" id="186990"/>
    <lineage>
        <taxon>Eukaryota</taxon>
        <taxon>Metazoa</taxon>
        <taxon>Chordata</taxon>
        <taxon>Craniata</taxon>
        <taxon>Vertebrata</taxon>
        <taxon>Euteleostomi</taxon>
        <taxon>Mammalia</taxon>
        <taxon>Eutheria</taxon>
        <taxon>Laurasiatheria</taxon>
        <taxon>Chiroptera</taxon>
        <taxon>Yinpterochiroptera</taxon>
        <taxon>Rhinolophoidea</taxon>
        <taxon>Hipposideridae</taxon>
        <taxon>Hipposideros</taxon>
    </lineage>
</organism>
<evidence type="ECO:0000256" key="9">
    <source>
        <dbReference type="ARBA" id="ARBA00022982"/>
    </source>
</evidence>
<evidence type="ECO:0000256" key="10">
    <source>
        <dbReference type="ARBA" id="ARBA00023128"/>
    </source>
</evidence>
<accession>A0A8B7Q199</accession>
<evidence type="ECO:0000256" key="7">
    <source>
        <dbReference type="ARBA" id="ARBA00022660"/>
    </source>
</evidence>
<dbReference type="PANTHER" id="PTHR12653">
    <property type="entry name" value="NADH-UBIQUINONE OXIDOREDUCTASE 13 KD-B SUBUNIT"/>
    <property type="match status" value="1"/>
</dbReference>
<name>A0A8B7Q199_HIPAR</name>